<sequence length="210" mass="23350">MLVTLLVLVWLPLSAPALQFEVSKIRQTAVSRFGARAGTAVDRWMANLESARGLSERRQLDAVNDFWNMNVMAGEDIHIWGQLDYWATPVETLGKAAADCEDFVIGKYFSLLHLGVPNEKLRLIYVRAQVGGQSIAHMVLGYYPTPQSEPLLLDNLSGSIRPASQRPDLTPVFSFNSQGVYVGNAQKGSVDSISRWRGLLEKMRKEGFVP</sequence>
<dbReference type="RefSeq" id="WP_045929364.1">
    <property type="nucleotide sequence ID" value="NZ_CAXOJJ010000049.1"/>
</dbReference>
<dbReference type="EMBL" id="QEXO01000003">
    <property type="protein sequence ID" value="PWE14220.1"/>
    <property type="molecule type" value="Genomic_DNA"/>
</dbReference>
<dbReference type="AlphaFoldDB" id="A0A2U2BJN3"/>
<reference evidence="1 2" key="1">
    <citation type="submission" date="2018-05" db="EMBL/GenBank/DDBJ databases">
        <title>Genome Sequence of an Efficient Indole-Degrading Bacterium, Alcaligenes sp.YBY.</title>
        <authorList>
            <person name="Yang B."/>
        </authorList>
    </citation>
    <scope>NUCLEOTIDE SEQUENCE [LARGE SCALE GENOMIC DNA]</scope>
    <source>
        <strain evidence="1 2">YBY</strain>
    </source>
</reference>
<dbReference type="InterPro" id="IPR010319">
    <property type="entry name" value="Transglutaminase-like_Cys_pept"/>
</dbReference>
<dbReference type="Pfam" id="PF06035">
    <property type="entry name" value="Peptidase_C93"/>
    <property type="match status" value="1"/>
</dbReference>
<evidence type="ECO:0000313" key="1">
    <source>
        <dbReference type="EMBL" id="PWE14220.1"/>
    </source>
</evidence>
<proteinExistence type="predicted"/>
<gene>
    <name evidence="1" type="ORF">DF183_13835</name>
</gene>
<dbReference type="GeneID" id="29368397"/>
<dbReference type="Proteomes" id="UP000245216">
    <property type="component" value="Unassembled WGS sequence"/>
</dbReference>
<comment type="caution">
    <text evidence="1">The sequence shown here is derived from an EMBL/GenBank/DDBJ whole genome shotgun (WGS) entry which is preliminary data.</text>
</comment>
<dbReference type="STRING" id="511.UZ73_11160"/>
<name>A0A2U2BJN3_ALCFA</name>
<protein>
    <submittedName>
        <fullName evidence="1">Transglutaminase</fullName>
    </submittedName>
</protein>
<evidence type="ECO:0000313" key="2">
    <source>
        <dbReference type="Proteomes" id="UP000245216"/>
    </source>
</evidence>
<dbReference type="PANTHER" id="PTHR39327">
    <property type="match status" value="1"/>
</dbReference>
<dbReference type="Gene3D" id="3.10.620.30">
    <property type="match status" value="1"/>
</dbReference>
<reference evidence="1 2" key="2">
    <citation type="submission" date="2018-05" db="EMBL/GenBank/DDBJ databases">
        <authorList>
            <person name="Lanie J.A."/>
            <person name="Ng W.-L."/>
            <person name="Kazmierczak K.M."/>
            <person name="Andrzejewski T.M."/>
            <person name="Davidsen T.M."/>
            <person name="Wayne K.J."/>
            <person name="Tettelin H."/>
            <person name="Glass J.I."/>
            <person name="Rusch D."/>
            <person name="Podicherti R."/>
            <person name="Tsui H.-C.T."/>
            <person name="Winkler M.E."/>
        </authorList>
    </citation>
    <scope>NUCLEOTIDE SEQUENCE [LARGE SCALE GENOMIC DNA]</scope>
    <source>
        <strain evidence="1 2">YBY</strain>
    </source>
</reference>
<organism evidence="1 2">
    <name type="scientific">Alcaligenes faecalis</name>
    <dbReference type="NCBI Taxonomy" id="511"/>
    <lineage>
        <taxon>Bacteria</taxon>
        <taxon>Pseudomonadati</taxon>
        <taxon>Pseudomonadota</taxon>
        <taxon>Betaproteobacteria</taxon>
        <taxon>Burkholderiales</taxon>
        <taxon>Alcaligenaceae</taxon>
        <taxon>Alcaligenes</taxon>
    </lineage>
</organism>
<dbReference type="KEGG" id="afa:UZ73_11160"/>
<accession>A0A2U2BJN3</accession>
<dbReference type="PANTHER" id="PTHR39327:SF1">
    <property type="entry name" value="BLR5470 PROTEIN"/>
    <property type="match status" value="1"/>
</dbReference>